<evidence type="ECO:0000313" key="2">
    <source>
        <dbReference type="EMBL" id="KAE7995233.1"/>
    </source>
</evidence>
<dbReference type="AlphaFoldDB" id="A0A5N6QAK9"/>
<reference evidence="2 3" key="1">
    <citation type="submission" date="2019-06" db="EMBL/GenBank/DDBJ databases">
        <title>A chromosomal-level reference genome of Carpinus fangiana (Coryloideae, Betulaceae).</title>
        <authorList>
            <person name="Yang X."/>
            <person name="Wang Z."/>
            <person name="Zhang L."/>
            <person name="Hao G."/>
            <person name="Liu J."/>
            <person name="Yang Y."/>
        </authorList>
    </citation>
    <scope>NUCLEOTIDE SEQUENCE [LARGE SCALE GENOMIC DNA]</scope>
    <source>
        <strain evidence="2">Cfa_2016G</strain>
        <tissue evidence="2">Leaf</tissue>
    </source>
</reference>
<sequence length="113" mass="13036">MAFRWLLHSACHVIGSPKDTTKLHTSEEQRVQGDHHVISSSLKVSNNGGLEKHPSSSGFQMPLHYPRYKKTDYEKMEEWKVELLLKQYGLSFEGTLDEKRAYAMGAFLWPDQL</sequence>
<feature type="domain" description="DUF7722" evidence="1">
    <location>
        <begin position="65"/>
        <end position="110"/>
    </location>
</feature>
<organism evidence="2 3">
    <name type="scientific">Carpinus fangiana</name>
    <dbReference type="NCBI Taxonomy" id="176857"/>
    <lineage>
        <taxon>Eukaryota</taxon>
        <taxon>Viridiplantae</taxon>
        <taxon>Streptophyta</taxon>
        <taxon>Embryophyta</taxon>
        <taxon>Tracheophyta</taxon>
        <taxon>Spermatophyta</taxon>
        <taxon>Magnoliopsida</taxon>
        <taxon>eudicotyledons</taxon>
        <taxon>Gunneridae</taxon>
        <taxon>Pentapetalae</taxon>
        <taxon>rosids</taxon>
        <taxon>fabids</taxon>
        <taxon>Fagales</taxon>
        <taxon>Betulaceae</taxon>
        <taxon>Carpinus</taxon>
    </lineage>
</organism>
<proteinExistence type="predicted"/>
<gene>
    <name evidence="2" type="ORF">FH972_000054</name>
</gene>
<evidence type="ECO:0000313" key="3">
    <source>
        <dbReference type="Proteomes" id="UP000327013"/>
    </source>
</evidence>
<dbReference type="PANTHER" id="PTHR33513">
    <property type="entry name" value="OS06G0523300 PROTEIN"/>
    <property type="match status" value="1"/>
</dbReference>
<dbReference type="Pfam" id="PF24847">
    <property type="entry name" value="DUF7722"/>
    <property type="match status" value="1"/>
</dbReference>
<accession>A0A5N6QAK9</accession>
<dbReference type="OrthoDB" id="1932905at2759"/>
<dbReference type="Proteomes" id="UP000327013">
    <property type="component" value="Chromosome 1"/>
</dbReference>
<name>A0A5N6QAK9_9ROSI</name>
<keyword evidence="3" id="KW-1185">Reference proteome</keyword>
<dbReference type="EMBL" id="CM017321">
    <property type="protein sequence ID" value="KAE7995233.1"/>
    <property type="molecule type" value="Genomic_DNA"/>
</dbReference>
<evidence type="ECO:0000259" key="1">
    <source>
        <dbReference type="Pfam" id="PF24847"/>
    </source>
</evidence>
<protein>
    <recommendedName>
        <fullName evidence="1">DUF7722 domain-containing protein</fullName>
    </recommendedName>
</protein>
<dbReference type="InterPro" id="IPR056139">
    <property type="entry name" value="DUF7722"/>
</dbReference>